<gene>
    <name evidence="3" type="ORF">ACFQVD_19705</name>
</gene>
<dbReference type="Pfam" id="PF00553">
    <property type="entry name" value="CBM_2"/>
    <property type="match status" value="1"/>
</dbReference>
<dbReference type="RefSeq" id="WP_343976411.1">
    <property type="nucleotide sequence ID" value="NZ_BAAAGK010000138.1"/>
</dbReference>
<comment type="caution">
    <text evidence="3">The sequence shown here is derived from an EMBL/GenBank/DDBJ whole genome shotgun (WGS) entry which is preliminary data.</text>
</comment>
<dbReference type="Gene3D" id="2.60.40.290">
    <property type="match status" value="1"/>
</dbReference>
<evidence type="ECO:0000259" key="2">
    <source>
        <dbReference type="PROSITE" id="PS51173"/>
    </source>
</evidence>
<evidence type="ECO:0000313" key="4">
    <source>
        <dbReference type="Proteomes" id="UP001596514"/>
    </source>
</evidence>
<protein>
    <submittedName>
        <fullName evidence="3">Cellulose binding domain-containing protein</fullName>
    </submittedName>
</protein>
<feature type="signal peptide" evidence="1">
    <location>
        <begin position="1"/>
        <end position="27"/>
    </location>
</feature>
<reference evidence="4" key="1">
    <citation type="journal article" date="2019" name="Int. J. Syst. Evol. Microbiol.">
        <title>The Global Catalogue of Microorganisms (GCM) 10K type strain sequencing project: providing services to taxonomists for standard genome sequencing and annotation.</title>
        <authorList>
            <consortium name="The Broad Institute Genomics Platform"/>
            <consortium name="The Broad Institute Genome Sequencing Center for Infectious Disease"/>
            <person name="Wu L."/>
            <person name="Ma J."/>
        </authorList>
    </citation>
    <scope>NUCLEOTIDE SEQUENCE [LARGE SCALE GENOMIC DNA]</scope>
    <source>
        <strain evidence="4">JCM 10083</strain>
    </source>
</reference>
<name>A0ABW2T1Z0_9ACTN</name>
<organism evidence="3 4">
    <name type="scientific">Streptosporangium amethystogenes subsp. fukuiense</name>
    <dbReference type="NCBI Taxonomy" id="698418"/>
    <lineage>
        <taxon>Bacteria</taxon>
        <taxon>Bacillati</taxon>
        <taxon>Actinomycetota</taxon>
        <taxon>Actinomycetes</taxon>
        <taxon>Streptosporangiales</taxon>
        <taxon>Streptosporangiaceae</taxon>
        <taxon>Streptosporangium</taxon>
    </lineage>
</organism>
<dbReference type="Proteomes" id="UP001596514">
    <property type="component" value="Unassembled WGS sequence"/>
</dbReference>
<dbReference type="PROSITE" id="PS51173">
    <property type="entry name" value="CBM2"/>
    <property type="match status" value="1"/>
</dbReference>
<feature type="domain" description="CBM2" evidence="2">
    <location>
        <begin position="28"/>
        <end position="140"/>
    </location>
</feature>
<sequence length="141" mass="15189">MRHRRIGALAAAVLVPVIIAIPGTATAEAVGASACEATYREVNSWSYREDGAWVTDNMVEISIKNTGASTIDEWRLNWTWPGNQKVTVYLAGRIDQSGADVTVHSNGSWNPVKPNAEVRQTFIQRGASAVPAPVVTCTPVQ</sequence>
<dbReference type="InterPro" id="IPR008965">
    <property type="entry name" value="CBM2/CBM3_carb-bd_dom_sf"/>
</dbReference>
<accession>A0ABW2T1Z0</accession>
<keyword evidence="1" id="KW-0732">Signal</keyword>
<dbReference type="SMART" id="SM00637">
    <property type="entry name" value="CBD_II"/>
    <property type="match status" value="1"/>
</dbReference>
<proteinExistence type="predicted"/>
<evidence type="ECO:0000313" key="3">
    <source>
        <dbReference type="EMBL" id="MFC7602330.1"/>
    </source>
</evidence>
<dbReference type="InterPro" id="IPR001919">
    <property type="entry name" value="CBD2"/>
</dbReference>
<evidence type="ECO:0000256" key="1">
    <source>
        <dbReference type="SAM" id="SignalP"/>
    </source>
</evidence>
<keyword evidence="4" id="KW-1185">Reference proteome</keyword>
<dbReference type="InterPro" id="IPR012291">
    <property type="entry name" value="CBM2_carb-bd_dom_sf"/>
</dbReference>
<dbReference type="SUPFAM" id="SSF49384">
    <property type="entry name" value="Carbohydrate-binding domain"/>
    <property type="match status" value="1"/>
</dbReference>
<dbReference type="EMBL" id="JBHTEE010000001">
    <property type="protein sequence ID" value="MFC7602330.1"/>
    <property type="molecule type" value="Genomic_DNA"/>
</dbReference>
<feature type="chain" id="PRO_5046400393" evidence="1">
    <location>
        <begin position="28"/>
        <end position="141"/>
    </location>
</feature>